<evidence type="ECO:0000313" key="2">
    <source>
        <dbReference type="Proteomes" id="UP000198402"/>
    </source>
</evidence>
<dbReference type="RefSeq" id="WP_089137167.1">
    <property type="nucleotide sequence ID" value="NZ_BCMG01000012.1"/>
</dbReference>
<dbReference type="Proteomes" id="UP000198402">
    <property type="component" value="Unassembled WGS sequence"/>
</dbReference>
<gene>
    <name evidence="1" type="ORF">IWT126_02136</name>
</gene>
<reference evidence="1 2" key="1">
    <citation type="submission" date="2015-11" db="EMBL/GenBank/DDBJ databases">
        <title>Draft genome sequences of new species of the genus Lactobacillus isolated from orchardgrass silage.</title>
        <authorList>
            <person name="Tohno M."/>
            <person name="Tanizawa Y."/>
            <person name="Arita M."/>
        </authorList>
    </citation>
    <scope>NUCLEOTIDE SEQUENCE [LARGE SCALE GENOMIC DNA]</scope>
    <source>
        <strain evidence="1 2">IWT126</strain>
    </source>
</reference>
<protein>
    <submittedName>
        <fullName evidence="1">Bacteriocin helveticin J</fullName>
    </submittedName>
</protein>
<keyword evidence="2" id="KW-1185">Reference proteome</keyword>
<proteinExistence type="predicted"/>
<name>A0A1Z5IKG8_9LACO</name>
<organism evidence="1 2">
    <name type="scientific">Secundilactobacillus silagei JCM 19001</name>
    <dbReference type="NCBI Taxonomy" id="1302250"/>
    <lineage>
        <taxon>Bacteria</taxon>
        <taxon>Bacillati</taxon>
        <taxon>Bacillota</taxon>
        <taxon>Bacilli</taxon>
        <taxon>Lactobacillales</taxon>
        <taxon>Lactobacillaceae</taxon>
        <taxon>Secundilactobacillus</taxon>
    </lineage>
</organism>
<comment type="caution">
    <text evidence="1">The sequence shown here is derived from an EMBL/GenBank/DDBJ whole genome shotgun (WGS) entry which is preliminary data.</text>
</comment>
<dbReference type="AlphaFoldDB" id="A0A1Z5IKG8"/>
<evidence type="ECO:0000313" key="1">
    <source>
        <dbReference type="EMBL" id="GAX02072.1"/>
    </source>
</evidence>
<sequence>MATATKAYTLINLPIDSTGHQNAVQKTYVGTTNIYCLQKFGNDTVISQASIANGQTIIDFSGSPQMRIKNTGHAQTLDWFSHNGSDYFLVAIDGRANDSSSTEEWATQLGRIQFRANSQIDLYTEVTRLSVLNRANKSGNNFGSLLRVEGAISTSHEYLLTVGIRVGDHHAQLAYYDLEGINNVLDSVEASGGHYIECNNSDVQQYCIDDWETPGSLYRAMGVNDGVQGLDFSDGLAVYFTSGNQDETPTVIKVDWKSTDFRGRTCSGDWGNLNLVETEGIQVKDTLYMGITTHALPKNDPNNYTTANYVYTVDKSNW</sequence>
<dbReference type="STRING" id="1302250.GCA_001313225_02650"/>
<accession>A0A1Z5IKG8</accession>
<dbReference type="EMBL" id="BCMG01000012">
    <property type="protein sequence ID" value="GAX02072.1"/>
    <property type="molecule type" value="Genomic_DNA"/>
</dbReference>
<dbReference type="OrthoDB" id="2297060at2"/>